<evidence type="ECO:0000313" key="2">
    <source>
        <dbReference type="EMBL" id="MBX40891.1"/>
    </source>
</evidence>
<protein>
    <submittedName>
        <fullName evidence="2">Uncharacterized protein</fullName>
    </submittedName>
</protein>
<organism evidence="2">
    <name type="scientific">Rhizophora mucronata</name>
    <name type="common">Asiatic mangrove</name>
    <dbReference type="NCBI Taxonomy" id="61149"/>
    <lineage>
        <taxon>Eukaryota</taxon>
        <taxon>Viridiplantae</taxon>
        <taxon>Streptophyta</taxon>
        <taxon>Embryophyta</taxon>
        <taxon>Tracheophyta</taxon>
        <taxon>Spermatophyta</taxon>
        <taxon>Magnoliopsida</taxon>
        <taxon>eudicotyledons</taxon>
        <taxon>Gunneridae</taxon>
        <taxon>Pentapetalae</taxon>
        <taxon>rosids</taxon>
        <taxon>fabids</taxon>
        <taxon>Malpighiales</taxon>
        <taxon>Rhizophoraceae</taxon>
        <taxon>Rhizophora</taxon>
    </lineage>
</organism>
<feature type="transmembrane region" description="Helical" evidence="1">
    <location>
        <begin position="6"/>
        <end position="25"/>
    </location>
</feature>
<proteinExistence type="predicted"/>
<reference evidence="2" key="1">
    <citation type="submission" date="2018-02" db="EMBL/GenBank/DDBJ databases">
        <title>Rhizophora mucronata_Transcriptome.</title>
        <authorList>
            <person name="Meera S.P."/>
            <person name="Sreeshan A."/>
            <person name="Augustine A."/>
        </authorList>
    </citation>
    <scope>NUCLEOTIDE SEQUENCE</scope>
    <source>
        <tissue evidence="2">Leaf</tissue>
    </source>
</reference>
<evidence type="ECO:0000256" key="1">
    <source>
        <dbReference type="SAM" id="Phobius"/>
    </source>
</evidence>
<sequence length="46" mass="5817">MDFIVYFVTQLMFCILWFCCFRFWVDLSERWVLLNYVINQANHFLM</sequence>
<name>A0A2P2NEH7_RHIMU</name>
<dbReference type="AlphaFoldDB" id="A0A2P2NEH7"/>
<keyword evidence="1" id="KW-0472">Membrane</keyword>
<keyword evidence="1" id="KW-0812">Transmembrane</keyword>
<keyword evidence="1" id="KW-1133">Transmembrane helix</keyword>
<dbReference type="EMBL" id="GGEC01060407">
    <property type="protein sequence ID" value="MBX40891.1"/>
    <property type="molecule type" value="Transcribed_RNA"/>
</dbReference>
<accession>A0A2P2NEH7</accession>